<dbReference type="InterPro" id="IPR015946">
    <property type="entry name" value="KH_dom-like_a/b"/>
</dbReference>
<accession>A0A940IET2</accession>
<dbReference type="GO" id="GO:0043024">
    <property type="term" value="F:ribosomal small subunit binding"/>
    <property type="evidence" value="ECO:0007669"/>
    <property type="project" value="TreeGrafter"/>
</dbReference>
<evidence type="ECO:0000313" key="4">
    <source>
        <dbReference type="Proteomes" id="UP000712007"/>
    </source>
</evidence>
<dbReference type="GO" id="GO:0030490">
    <property type="term" value="P:maturation of SSU-rRNA"/>
    <property type="evidence" value="ECO:0007669"/>
    <property type="project" value="UniProtKB-UniRule"/>
</dbReference>
<dbReference type="Proteomes" id="UP000712007">
    <property type="component" value="Unassembled WGS sequence"/>
</dbReference>
<comment type="function">
    <text evidence="2">One of several proteins that assist in the late maturation steps of the functional core of the 30S ribosomal subunit. Associates with free 30S ribosomal subunits (but not with 30S subunits that are part of 70S ribosomes or polysomes). Required for efficient processing of 16S rRNA. May interact with the 5'-terminal helix region of 16S rRNA.</text>
</comment>
<name>A0A940IET2_9BACT</name>
<evidence type="ECO:0000256" key="1">
    <source>
        <dbReference type="ARBA" id="ARBA00022517"/>
    </source>
</evidence>
<comment type="subcellular location">
    <subcellularLocation>
        <location evidence="2">Cytoplasm</location>
    </subcellularLocation>
</comment>
<keyword evidence="1 2" id="KW-0690">Ribosome biogenesis</keyword>
<gene>
    <name evidence="2 3" type="primary">rbfA</name>
    <name evidence="3" type="ORF">IAC51_08095</name>
</gene>
<protein>
    <recommendedName>
        <fullName evidence="2">Ribosome-binding factor A</fullName>
    </recommendedName>
</protein>
<evidence type="ECO:0000256" key="2">
    <source>
        <dbReference type="HAMAP-Rule" id="MF_00003"/>
    </source>
</evidence>
<dbReference type="SUPFAM" id="SSF89919">
    <property type="entry name" value="Ribosome-binding factor A, RbfA"/>
    <property type="match status" value="1"/>
</dbReference>
<dbReference type="InterPro" id="IPR023799">
    <property type="entry name" value="RbfA_dom_sf"/>
</dbReference>
<keyword evidence="2" id="KW-0963">Cytoplasm</keyword>
<dbReference type="Gene3D" id="3.30.300.20">
    <property type="match status" value="1"/>
</dbReference>
<organism evidence="3 4">
    <name type="scientific">Candidatus Aphodosoma intestinipullorum</name>
    <dbReference type="NCBI Taxonomy" id="2840674"/>
    <lineage>
        <taxon>Bacteria</taxon>
        <taxon>Pseudomonadati</taxon>
        <taxon>Bacteroidota</taxon>
        <taxon>Bacteroidia</taxon>
        <taxon>Bacteroidales</taxon>
        <taxon>Candidatus Aphodosoma</taxon>
    </lineage>
</organism>
<dbReference type="Pfam" id="PF02033">
    <property type="entry name" value="RBFA"/>
    <property type="match status" value="1"/>
</dbReference>
<dbReference type="PANTHER" id="PTHR33515">
    <property type="entry name" value="RIBOSOME-BINDING FACTOR A, CHLOROPLASTIC-RELATED"/>
    <property type="match status" value="1"/>
</dbReference>
<comment type="caution">
    <text evidence="3">The sequence shown here is derived from an EMBL/GenBank/DDBJ whole genome shotgun (WGS) entry which is preliminary data.</text>
</comment>
<dbReference type="GO" id="GO:0005829">
    <property type="term" value="C:cytosol"/>
    <property type="evidence" value="ECO:0007669"/>
    <property type="project" value="TreeGrafter"/>
</dbReference>
<comment type="subunit">
    <text evidence="2">Monomer. Binds 30S ribosomal subunits, but not 50S ribosomal subunits or 70S ribosomes.</text>
</comment>
<reference evidence="3" key="1">
    <citation type="submission" date="2020-10" db="EMBL/GenBank/DDBJ databases">
        <authorList>
            <person name="Gilroy R."/>
        </authorList>
    </citation>
    <scope>NUCLEOTIDE SEQUENCE</scope>
    <source>
        <strain evidence="3">3924</strain>
    </source>
</reference>
<reference evidence="3" key="2">
    <citation type="journal article" date="2021" name="PeerJ">
        <title>Extensive microbial diversity within the chicken gut microbiome revealed by metagenomics and culture.</title>
        <authorList>
            <person name="Gilroy R."/>
            <person name="Ravi A."/>
            <person name="Getino M."/>
            <person name="Pursley I."/>
            <person name="Horton D.L."/>
            <person name="Alikhan N.F."/>
            <person name="Baker D."/>
            <person name="Gharbi K."/>
            <person name="Hall N."/>
            <person name="Watson M."/>
            <person name="Adriaenssens E.M."/>
            <person name="Foster-Nyarko E."/>
            <person name="Jarju S."/>
            <person name="Secka A."/>
            <person name="Antonio M."/>
            <person name="Oren A."/>
            <person name="Chaudhuri R.R."/>
            <person name="La Ragione R."/>
            <person name="Hildebrand F."/>
            <person name="Pallen M.J."/>
        </authorList>
    </citation>
    <scope>NUCLEOTIDE SEQUENCE</scope>
    <source>
        <strain evidence="3">3924</strain>
    </source>
</reference>
<comment type="similarity">
    <text evidence="2">Belongs to the RbfA family.</text>
</comment>
<dbReference type="HAMAP" id="MF_00003">
    <property type="entry name" value="RbfA"/>
    <property type="match status" value="1"/>
</dbReference>
<dbReference type="AlphaFoldDB" id="A0A940IET2"/>
<dbReference type="NCBIfam" id="TIGR00082">
    <property type="entry name" value="rbfA"/>
    <property type="match status" value="1"/>
</dbReference>
<dbReference type="InterPro" id="IPR000238">
    <property type="entry name" value="RbfA"/>
</dbReference>
<evidence type="ECO:0000313" key="3">
    <source>
        <dbReference type="EMBL" id="MBO8440593.1"/>
    </source>
</evidence>
<sequence length="124" mass="14479">MEATRQEKIARALQKEFGDIFLIYARSHQGTLISVSEVRISPDLSVARIYLSIFPPEKGEEMIKRVETDGKALRYELGRRMRNHLRIIPELHFYLDESIEKLAHIDEILNADPHLHDEETLPEE</sequence>
<dbReference type="EMBL" id="JADIMV010000138">
    <property type="protein sequence ID" value="MBO8440593.1"/>
    <property type="molecule type" value="Genomic_DNA"/>
</dbReference>
<dbReference type="PANTHER" id="PTHR33515:SF1">
    <property type="entry name" value="RIBOSOME-BINDING FACTOR A, CHLOROPLASTIC-RELATED"/>
    <property type="match status" value="1"/>
</dbReference>
<proteinExistence type="inferred from homology"/>